<organism evidence="1 2">
    <name type="scientific">Limnofasciculus baicalensis BBK-W-15</name>
    <dbReference type="NCBI Taxonomy" id="2699891"/>
    <lineage>
        <taxon>Bacteria</taxon>
        <taxon>Bacillati</taxon>
        <taxon>Cyanobacteriota</taxon>
        <taxon>Cyanophyceae</taxon>
        <taxon>Coleofasciculales</taxon>
        <taxon>Coleofasciculaceae</taxon>
        <taxon>Limnofasciculus</taxon>
        <taxon>Limnofasciculus baicalensis</taxon>
    </lineage>
</organism>
<sequence length="153" mass="17686">MDLEVYDRLADKETLVIYMTKSGQGRITLSGGILTQDRNSRILRDSYDYRPIHKRQVQVGERLMCSAVVPDQTLQTRRTIPTDWVVSEVESYEPSGDIPGFREIVIAYCEKKPLSLDEFKELIYDNNARVSVDSFGGDDKAYQDFLDDKKFKY</sequence>
<dbReference type="AlphaFoldDB" id="A0AAE3GV76"/>
<keyword evidence="2" id="KW-1185">Reference proteome</keyword>
<evidence type="ECO:0000313" key="2">
    <source>
        <dbReference type="Proteomes" id="UP001204953"/>
    </source>
</evidence>
<accession>A0AAE3GV76</accession>
<dbReference type="EMBL" id="JAMZMM010000311">
    <property type="protein sequence ID" value="MCP2731315.1"/>
    <property type="molecule type" value="Genomic_DNA"/>
</dbReference>
<gene>
    <name evidence="1" type="ORF">NJ959_23090</name>
</gene>
<reference evidence="1" key="1">
    <citation type="submission" date="2022-06" db="EMBL/GenBank/DDBJ databases">
        <title>New cyanobacteria of genus Symplocastrum in benthos of Lake Baikal.</title>
        <authorList>
            <person name="Sorokovikova E."/>
            <person name="Tikhonova I."/>
            <person name="Krasnopeev A."/>
            <person name="Evseev P."/>
            <person name="Gladkikh A."/>
            <person name="Belykh O."/>
        </authorList>
    </citation>
    <scope>NUCLEOTIDE SEQUENCE</scope>
    <source>
        <strain evidence="1">BBK-W-15</strain>
    </source>
</reference>
<dbReference type="Proteomes" id="UP001204953">
    <property type="component" value="Unassembled WGS sequence"/>
</dbReference>
<dbReference type="RefSeq" id="WP_254014056.1">
    <property type="nucleotide sequence ID" value="NZ_JAMZMM010000311.1"/>
</dbReference>
<evidence type="ECO:0000313" key="1">
    <source>
        <dbReference type="EMBL" id="MCP2731315.1"/>
    </source>
</evidence>
<name>A0AAE3GV76_9CYAN</name>
<protein>
    <submittedName>
        <fullName evidence="1">Uncharacterized protein</fullName>
    </submittedName>
</protein>
<comment type="caution">
    <text evidence="1">The sequence shown here is derived from an EMBL/GenBank/DDBJ whole genome shotgun (WGS) entry which is preliminary data.</text>
</comment>
<proteinExistence type="predicted"/>